<dbReference type="PANTHER" id="PTHR38793:SF3">
    <property type="entry name" value="SMODS AND SLOG-ASSOCIATING 2TM EFFECTOR DOMAIN-CONTAINING PROTEIN"/>
    <property type="match status" value="1"/>
</dbReference>
<feature type="transmembrane region" description="Helical" evidence="2">
    <location>
        <begin position="153"/>
        <end position="175"/>
    </location>
</feature>
<name>A0AAN9UAQ2_9PEZI</name>
<evidence type="ECO:0000259" key="3">
    <source>
        <dbReference type="Pfam" id="PF18142"/>
    </source>
</evidence>
<proteinExistence type="predicted"/>
<feature type="region of interest" description="Disordered" evidence="1">
    <location>
        <begin position="329"/>
        <end position="352"/>
    </location>
</feature>
<accession>A0AAN9UAQ2</accession>
<keyword evidence="2" id="KW-0472">Membrane</keyword>
<dbReference type="Proteomes" id="UP001320420">
    <property type="component" value="Unassembled WGS sequence"/>
</dbReference>
<feature type="compositionally biased region" description="Polar residues" evidence="1">
    <location>
        <begin position="32"/>
        <end position="48"/>
    </location>
</feature>
<reference evidence="4 5" key="1">
    <citation type="submission" date="2024-02" db="EMBL/GenBank/DDBJ databases">
        <title>De novo assembly and annotation of 12 fungi associated with fruit tree decline syndrome in Ontario, Canada.</title>
        <authorList>
            <person name="Sulman M."/>
            <person name="Ellouze W."/>
            <person name="Ilyukhin E."/>
        </authorList>
    </citation>
    <scope>NUCLEOTIDE SEQUENCE [LARGE SCALE GENOMIC DNA]</scope>
    <source>
        <strain evidence="4 5">M11/M66-122</strain>
    </source>
</reference>
<evidence type="ECO:0000256" key="2">
    <source>
        <dbReference type="SAM" id="Phobius"/>
    </source>
</evidence>
<feature type="transmembrane region" description="Helical" evidence="2">
    <location>
        <begin position="126"/>
        <end position="147"/>
    </location>
</feature>
<feature type="domain" description="SMODS and SLOG-associating 2TM effector" evidence="3">
    <location>
        <begin position="112"/>
        <end position="230"/>
    </location>
</feature>
<evidence type="ECO:0000256" key="1">
    <source>
        <dbReference type="SAM" id="MobiDB-lite"/>
    </source>
</evidence>
<comment type="caution">
    <text evidence="4">The sequence shown here is derived from an EMBL/GenBank/DDBJ whole genome shotgun (WGS) entry which is preliminary data.</text>
</comment>
<feature type="compositionally biased region" description="Low complexity" evidence="1">
    <location>
        <begin position="339"/>
        <end position="352"/>
    </location>
</feature>
<protein>
    <recommendedName>
        <fullName evidence="3">SMODS and SLOG-associating 2TM effector domain-containing protein</fullName>
    </recommendedName>
</protein>
<dbReference type="EMBL" id="JAKJXP020000139">
    <property type="protein sequence ID" value="KAK7743326.1"/>
    <property type="molecule type" value="Genomic_DNA"/>
</dbReference>
<dbReference type="NCBIfam" id="NF033635">
    <property type="entry name" value="SLATT_fungal"/>
    <property type="match status" value="1"/>
</dbReference>
<dbReference type="Pfam" id="PF18142">
    <property type="entry name" value="SLATT_fungal"/>
    <property type="match status" value="1"/>
</dbReference>
<evidence type="ECO:0000313" key="5">
    <source>
        <dbReference type="Proteomes" id="UP001320420"/>
    </source>
</evidence>
<keyword evidence="2" id="KW-1133">Transmembrane helix</keyword>
<dbReference type="PANTHER" id="PTHR38793">
    <property type="entry name" value="SLATT_FUNGAL DOMAIN-CONTAINING PROTEIN-RELATED"/>
    <property type="match status" value="1"/>
</dbReference>
<dbReference type="AlphaFoldDB" id="A0AAN9UAQ2"/>
<feature type="region of interest" description="Disordered" evidence="1">
    <location>
        <begin position="31"/>
        <end position="62"/>
    </location>
</feature>
<keyword evidence="2" id="KW-0812">Transmembrane</keyword>
<gene>
    <name evidence="4" type="ORF">SLS62_010649</name>
</gene>
<keyword evidence="5" id="KW-1185">Reference proteome</keyword>
<organism evidence="4 5">
    <name type="scientific">Diatrype stigma</name>
    <dbReference type="NCBI Taxonomy" id="117547"/>
    <lineage>
        <taxon>Eukaryota</taxon>
        <taxon>Fungi</taxon>
        <taxon>Dikarya</taxon>
        <taxon>Ascomycota</taxon>
        <taxon>Pezizomycotina</taxon>
        <taxon>Sordariomycetes</taxon>
        <taxon>Xylariomycetidae</taxon>
        <taxon>Xylariales</taxon>
        <taxon>Diatrypaceae</taxon>
        <taxon>Diatrype</taxon>
    </lineage>
</organism>
<evidence type="ECO:0000313" key="4">
    <source>
        <dbReference type="EMBL" id="KAK7743326.1"/>
    </source>
</evidence>
<sequence>MASMLEAIGRLIFKGKPRQGRVVTIADEENAGNATAGTDQAPAAQSSALPVPTPTPISHQLHRNGHNYLIPADEPLTLFRLMVGIVTSEQLGFTQSNPIGIRPAPNIGIYARVVHSEQHAKDSFKVFSAVVNACYFFQIVVAAGLTAMSAGGAARGAITAFGAINTVIAGFLTYLKGSGLPGRLKYYGNEWKKIREYIEQRERDFARVGCTLNVYEVVETIENMYKNTKQDIEMNTPDSYTSILANQRQLGYRSEGAIGGIEVSQLEGIADRIQGLDETVERITANIHKRTQSITDNIHEHEKEMERRVHGIEKAVVRNIEEHMSRLEREAQERGAQVGEAAEGSTRAAAAS</sequence>
<dbReference type="InterPro" id="IPR041622">
    <property type="entry name" value="SLATT_fungi"/>
</dbReference>